<feature type="region of interest" description="Disordered" evidence="4">
    <location>
        <begin position="311"/>
        <end position="391"/>
    </location>
</feature>
<keyword evidence="3" id="KW-0583">PHB biosynthesis</keyword>
<accession>A0ABM7PCA9</accession>
<organism evidence="5 6">
    <name type="scientific">Desulfoluna limicola</name>
    <dbReference type="NCBI Taxonomy" id="2810562"/>
    <lineage>
        <taxon>Bacteria</taxon>
        <taxon>Pseudomonadati</taxon>
        <taxon>Thermodesulfobacteriota</taxon>
        <taxon>Desulfobacteria</taxon>
        <taxon>Desulfobacterales</taxon>
        <taxon>Desulfolunaceae</taxon>
        <taxon>Desulfoluna</taxon>
    </lineage>
</organism>
<gene>
    <name evidence="5" type="ORF">DSLASN_04800</name>
</gene>
<protein>
    <recommendedName>
        <fullName evidence="2">Poly(3-hydroxyalkanoate) polymerase subunit PhaE</fullName>
    </recommendedName>
</protein>
<evidence type="ECO:0000313" key="5">
    <source>
        <dbReference type="EMBL" id="BCS94848.1"/>
    </source>
</evidence>
<dbReference type="InterPro" id="IPR010123">
    <property type="entry name" value="PHA_synth_III_E"/>
</dbReference>
<feature type="compositionally biased region" description="Basic and acidic residues" evidence="4">
    <location>
        <begin position="312"/>
        <end position="338"/>
    </location>
</feature>
<feature type="compositionally biased region" description="Basic and acidic residues" evidence="4">
    <location>
        <begin position="345"/>
        <end position="364"/>
    </location>
</feature>
<evidence type="ECO:0000256" key="4">
    <source>
        <dbReference type="SAM" id="MobiDB-lite"/>
    </source>
</evidence>
<dbReference type="RefSeq" id="WP_236891152.1">
    <property type="nucleotide sequence ID" value="NZ_AP024488.1"/>
</dbReference>
<evidence type="ECO:0000313" key="6">
    <source>
        <dbReference type="Proteomes" id="UP001320148"/>
    </source>
</evidence>
<dbReference type="Proteomes" id="UP001320148">
    <property type="component" value="Chromosome"/>
</dbReference>
<keyword evidence="6" id="KW-1185">Reference proteome</keyword>
<evidence type="ECO:0000256" key="1">
    <source>
        <dbReference type="ARBA" id="ARBA00004683"/>
    </source>
</evidence>
<feature type="compositionally biased region" description="Basic and acidic residues" evidence="4">
    <location>
        <begin position="372"/>
        <end position="391"/>
    </location>
</feature>
<sequence length="391" mass="43693">MTRKDQKGMDPTQFMDAVVKNSTRFWEGMAGFTWPTQETPEGSKGAGTESESFNPWEPWEPAMEAWKQFQESCSSETFADPFHLVKEEGFKKFEQATKDGWEKLLSMGEGLTPPFSWAQSPFSWAQAPFGVGASELFGGKDTFKEILKLMSGEMNRFISIPPLGLSRNYQGKVVEVVDKGNQFLLTLGEYMFLMFSPLEQAMQMVQATVKGLTDEERRSLTPESVYETWLKELEQGYFTLYGSEEYLGLLKRLVSAMGEFNLARQNYMSDCLKLMGIPSESDLDDLYRDLYSLKKKISSLENVIEKMAQSAKDAKSAERPEAPVKEAKSAEKTEKTVKEPPMGAKPDEKGEAPVKATPKADKAAKPKLAAKSADKPGKPQKKAEKPAGKTP</sequence>
<comment type="pathway">
    <text evidence="1">Biopolymer metabolism; poly-(R)-3-hydroxybutanoate biosynthesis.</text>
</comment>
<evidence type="ECO:0000256" key="2">
    <source>
        <dbReference type="ARBA" id="ARBA00019066"/>
    </source>
</evidence>
<dbReference type="EMBL" id="AP024488">
    <property type="protein sequence ID" value="BCS94848.1"/>
    <property type="molecule type" value="Genomic_DNA"/>
</dbReference>
<feature type="region of interest" description="Disordered" evidence="4">
    <location>
        <begin position="33"/>
        <end position="53"/>
    </location>
</feature>
<proteinExistence type="predicted"/>
<dbReference type="Pfam" id="PF09712">
    <property type="entry name" value="PHA_synth_III_E"/>
    <property type="match status" value="1"/>
</dbReference>
<reference evidence="5 6" key="1">
    <citation type="submission" date="2021-02" db="EMBL/GenBank/DDBJ databases">
        <title>Complete genome of Desulfoluna sp. strain ASN36.</title>
        <authorList>
            <person name="Takahashi A."/>
            <person name="Kojima H."/>
            <person name="Fukui M."/>
        </authorList>
    </citation>
    <scope>NUCLEOTIDE SEQUENCE [LARGE SCALE GENOMIC DNA]</scope>
    <source>
        <strain evidence="5 6">ASN36</strain>
    </source>
</reference>
<evidence type="ECO:0000256" key="3">
    <source>
        <dbReference type="ARBA" id="ARBA00022752"/>
    </source>
</evidence>
<name>A0ABM7PCA9_9BACT</name>